<evidence type="ECO:0000256" key="2">
    <source>
        <dbReference type="PIRSR" id="PIRSR637460-2"/>
    </source>
</evidence>
<evidence type="ECO:0000313" key="5">
    <source>
        <dbReference type="Proteomes" id="UP000030013"/>
    </source>
</evidence>
<keyword evidence="5" id="KW-1185">Reference proteome</keyword>
<sequence length="320" mass="33608">MPLTYAALGDSYAAGVGGGARRSECWRTAGGYPVLVARALGEDLAYQACLGATLADVERDQLGVLGPDTTHVSLTVGGNDVGFVPVLVECAKPSWMVDSDDVIDAAFAVLTGELPGRLSRAVARVRELAPSAELVVTAYPVLFNGEDCNALTFFSPHEMTRLERGVGDLADVIGRVAAAGAAAFVDPRAAFADHAVCDGDEWLSGVSWPLEESYHPNTEGHAAYARLVLEAFGAPADGARAPGEVVVREGPRRRGTAPTFSLPDLLSRQSLDGALRHGLDPERVAGLARRAAHPAIGPEAAAASAELHELDRLVRERLAR</sequence>
<accession>A0A0A0K1U6</accession>
<dbReference type="PANTHER" id="PTHR37981:SF1">
    <property type="entry name" value="SGNH HYDROLASE-TYPE ESTERASE DOMAIN-CONTAINING PROTEIN"/>
    <property type="match status" value="1"/>
</dbReference>
<dbReference type="AlphaFoldDB" id="A0A0A0K1U6"/>
<evidence type="ECO:0000256" key="1">
    <source>
        <dbReference type="PIRSR" id="PIRSR637460-1"/>
    </source>
</evidence>
<dbReference type="InterPro" id="IPR036514">
    <property type="entry name" value="SGNH_hydro_sf"/>
</dbReference>
<dbReference type="InterPro" id="IPR037460">
    <property type="entry name" value="SEST-like"/>
</dbReference>
<feature type="active site" evidence="1">
    <location>
        <position position="215"/>
    </location>
</feature>
<dbReference type="Pfam" id="PF13472">
    <property type="entry name" value="Lipase_GDSL_2"/>
    <property type="match status" value="1"/>
</dbReference>
<gene>
    <name evidence="4" type="ORF">N801_00600</name>
</gene>
<proteinExistence type="predicted"/>
<dbReference type="PANTHER" id="PTHR37981">
    <property type="entry name" value="LIPASE 2"/>
    <property type="match status" value="1"/>
</dbReference>
<dbReference type="GO" id="GO:0019433">
    <property type="term" value="P:triglyceride catabolic process"/>
    <property type="evidence" value="ECO:0007669"/>
    <property type="project" value="TreeGrafter"/>
</dbReference>
<dbReference type="STRING" id="1385519.N801_00600"/>
<reference evidence="4 5" key="1">
    <citation type="submission" date="2013-08" db="EMBL/GenBank/DDBJ databases">
        <title>The genome sequence of Knoellia aerolata.</title>
        <authorList>
            <person name="Zhu W."/>
            <person name="Wang G."/>
        </authorList>
    </citation>
    <scope>NUCLEOTIDE SEQUENCE [LARGE SCALE GENOMIC DNA]</scope>
    <source>
        <strain evidence="4 5">DSM 18566</strain>
    </source>
</reference>
<evidence type="ECO:0000313" key="4">
    <source>
        <dbReference type="EMBL" id="KGN42302.1"/>
    </source>
</evidence>
<dbReference type="SUPFAM" id="SSF52266">
    <property type="entry name" value="SGNH hydrolase"/>
    <property type="match status" value="1"/>
</dbReference>
<dbReference type="InterPro" id="IPR013830">
    <property type="entry name" value="SGNH_hydro"/>
</dbReference>
<dbReference type="EMBL" id="AVPL01000006">
    <property type="protein sequence ID" value="KGN42302.1"/>
    <property type="molecule type" value="Genomic_DNA"/>
</dbReference>
<organism evidence="4 5">
    <name type="scientific">Knoellia aerolata DSM 18566</name>
    <dbReference type="NCBI Taxonomy" id="1385519"/>
    <lineage>
        <taxon>Bacteria</taxon>
        <taxon>Bacillati</taxon>
        <taxon>Actinomycetota</taxon>
        <taxon>Actinomycetes</taxon>
        <taxon>Micrococcales</taxon>
        <taxon>Intrasporangiaceae</taxon>
        <taxon>Knoellia</taxon>
    </lineage>
</organism>
<name>A0A0A0K1U6_9MICO</name>
<dbReference type="Gene3D" id="3.40.50.1110">
    <property type="entry name" value="SGNH hydrolase"/>
    <property type="match status" value="1"/>
</dbReference>
<feature type="disulfide bond" evidence="2">
    <location>
        <begin position="25"/>
        <end position="49"/>
    </location>
</feature>
<dbReference type="Proteomes" id="UP000030013">
    <property type="component" value="Unassembled WGS sequence"/>
</dbReference>
<comment type="caution">
    <text evidence="4">The sequence shown here is derived from an EMBL/GenBank/DDBJ whole genome shotgun (WGS) entry which is preliminary data.</text>
</comment>
<feature type="active site" description="Nucleophile" evidence="1">
    <location>
        <position position="11"/>
    </location>
</feature>
<dbReference type="eggNOG" id="COG2755">
    <property type="taxonomic scope" value="Bacteria"/>
</dbReference>
<feature type="domain" description="SGNH hydrolase-type esterase" evidence="3">
    <location>
        <begin position="7"/>
        <end position="223"/>
    </location>
</feature>
<evidence type="ECO:0000259" key="3">
    <source>
        <dbReference type="Pfam" id="PF13472"/>
    </source>
</evidence>
<dbReference type="CDD" id="cd01823">
    <property type="entry name" value="SEST_like"/>
    <property type="match status" value="1"/>
</dbReference>
<dbReference type="RefSeq" id="WP_052112587.1">
    <property type="nucleotide sequence ID" value="NZ_AVPL01000006.1"/>
</dbReference>
<protein>
    <recommendedName>
        <fullName evidence="3">SGNH hydrolase-type esterase domain-containing protein</fullName>
    </recommendedName>
</protein>
<keyword evidence="2" id="KW-1015">Disulfide bond</keyword>
<dbReference type="GO" id="GO:0004806">
    <property type="term" value="F:triacylglycerol lipase activity"/>
    <property type="evidence" value="ECO:0007669"/>
    <property type="project" value="TreeGrafter"/>
</dbReference>